<organism evidence="7 8">
    <name type="scientific">Anaeromicrobium sediminis</name>
    <dbReference type="NCBI Taxonomy" id="1478221"/>
    <lineage>
        <taxon>Bacteria</taxon>
        <taxon>Bacillati</taxon>
        <taxon>Bacillota</taxon>
        <taxon>Clostridia</taxon>
        <taxon>Peptostreptococcales</taxon>
        <taxon>Thermotaleaceae</taxon>
        <taxon>Anaeromicrobium</taxon>
    </lineage>
</organism>
<gene>
    <name evidence="7" type="ORF">CCE28_12825</name>
</gene>
<sequence length="269" mass="31218">MSKKFKLPKIGMRSIKTFIATILAMVVSNVLGFEAPFYATWTAFLCIQSSIIGSSEMAIKRGIGTVIGGVFSLIYLLFMPENIYAIPFGIVGIIYLCNFLEKSDLISIACVVFLVISFRVNVVQNFDPTTHVIHRLLETFIGIIIAMIVNYHIKPPNPFEKLTGLNEELIDFIKDNIYDNGEFKRIKNLERFRLKMHEFRTVIQFYHKEINSERHNLDIKLYMEHLTLFRSVYSHIFILNSIKEGMNEDIEQYHIRKLIGIKNKLLKEE</sequence>
<evidence type="ECO:0000313" key="8">
    <source>
        <dbReference type="Proteomes" id="UP000216024"/>
    </source>
</evidence>
<evidence type="ECO:0000256" key="6">
    <source>
        <dbReference type="SAM" id="Phobius"/>
    </source>
</evidence>
<dbReference type="AlphaFoldDB" id="A0A267MJU5"/>
<protein>
    <recommendedName>
        <fullName evidence="9">FUSC family protein</fullName>
    </recommendedName>
</protein>
<keyword evidence="8" id="KW-1185">Reference proteome</keyword>
<dbReference type="GO" id="GO:0005886">
    <property type="term" value="C:plasma membrane"/>
    <property type="evidence" value="ECO:0007669"/>
    <property type="project" value="UniProtKB-SubCell"/>
</dbReference>
<dbReference type="InterPro" id="IPR010343">
    <property type="entry name" value="ArAE_1"/>
</dbReference>
<dbReference type="Pfam" id="PF06081">
    <property type="entry name" value="ArAE_1"/>
    <property type="match status" value="1"/>
</dbReference>
<dbReference type="OrthoDB" id="1653617at2"/>
<keyword evidence="2" id="KW-1003">Cell membrane</keyword>
<proteinExistence type="predicted"/>
<feature type="transmembrane region" description="Helical" evidence="6">
    <location>
        <begin position="12"/>
        <end position="31"/>
    </location>
</feature>
<dbReference type="EMBL" id="NIBG01000010">
    <property type="protein sequence ID" value="PAB59060.1"/>
    <property type="molecule type" value="Genomic_DNA"/>
</dbReference>
<dbReference type="PANTHER" id="PTHR30509">
    <property type="entry name" value="P-HYDROXYBENZOIC ACID EFFLUX PUMP SUBUNIT-RELATED"/>
    <property type="match status" value="1"/>
</dbReference>
<keyword evidence="3 6" id="KW-0812">Transmembrane</keyword>
<reference evidence="7 8" key="1">
    <citation type="submission" date="2017-06" db="EMBL/GenBank/DDBJ databases">
        <title>Draft genome sequence of anaerobic fermentative bacterium Anaeromicrobium sediminis DY2726D isolated from West Pacific Ocean sediments.</title>
        <authorList>
            <person name="Zeng X."/>
        </authorList>
    </citation>
    <scope>NUCLEOTIDE SEQUENCE [LARGE SCALE GENOMIC DNA]</scope>
    <source>
        <strain evidence="7 8">DY2726D</strain>
    </source>
</reference>
<accession>A0A267MJU5</accession>
<evidence type="ECO:0000256" key="1">
    <source>
        <dbReference type="ARBA" id="ARBA00004651"/>
    </source>
</evidence>
<comment type="subcellular location">
    <subcellularLocation>
        <location evidence="1">Cell membrane</location>
        <topology evidence="1">Multi-pass membrane protein</topology>
    </subcellularLocation>
</comment>
<feature type="transmembrane region" description="Helical" evidence="6">
    <location>
        <begin position="84"/>
        <end position="100"/>
    </location>
</feature>
<evidence type="ECO:0000256" key="5">
    <source>
        <dbReference type="ARBA" id="ARBA00023136"/>
    </source>
</evidence>
<evidence type="ECO:0000313" key="7">
    <source>
        <dbReference type="EMBL" id="PAB59060.1"/>
    </source>
</evidence>
<name>A0A267MJU5_9FIRM</name>
<dbReference type="Proteomes" id="UP000216024">
    <property type="component" value="Unassembled WGS sequence"/>
</dbReference>
<keyword evidence="5 6" id="KW-0472">Membrane</keyword>
<evidence type="ECO:0000256" key="3">
    <source>
        <dbReference type="ARBA" id="ARBA00022692"/>
    </source>
</evidence>
<evidence type="ECO:0000256" key="2">
    <source>
        <dbReference type="ARBA" id="ARBA00022475"/>
    </source>
</evidence>
<evidence type="ECO:0000256" key="4">
    <source>
        <dbReference type="ARBA" id="ARBA00022989"/>
    </source>
</evidence>
<evidence type="ECO:0008006" key="9">
    <source>
        <dbReference type="Google" id="ProtNLM"/>
    </source>
</evidence>
<dbReference type="PANTHER" id="PTHR30509:SF9">
    <property type="entry name" value="MULTIDRUG RESISTANCE PROTEIN MDTO"/>
    <property type="match status" value="1"/>
</dbReference>
<keyword evidence="4 6" id="KW-1133">Transmembrane helix</keyword>
<dbReference type="RefSeq" id="WP_095134126.1">
    <property type="nucleotide sequence ID" value="NZ_NIBG01000010.1"/>
</dbReference>
<feature type="transmembrane region" description="Helical" evidence="6">
    <location>
        <begin position="132"/>
        <end position="153"/>
    </location>
</feature>
<feature type="transmembrane region" description="Helical" evidence="6">
    <location>
        <begin position="62"/>
        <end position="78"/>
    </location>
</feature>
<feature type="transmembrane region" description="Helical" evidence="6">
    <location>
        <begin position="105"/>
        <end position="126"/>
    </location>
</feature>
<comment type="caution">
    <text evidence="7">The sequence shown here is derived from an EMBL/GenBank/DDBJ whole genome shotgun (WGS) entry which is preliminary data.</text>
</comment>